<feature type="region of interest" description="Disordered" evidence="1">
    <location>
        <begin position="39"/>
        <end position="58"/>
    </location>
</feature>
<protein>
    <submittedName>
        <fullName evidence="2">Uncharacterized protein</fullName>
    </submittedName>
</protein>
<feature type="compositionally biased region" description="Basic residues" evidence="1">
    <location>
        <begin position="39"/>
        <end position="55"/>
    </location>
</feature>
<name>A0A4U5NS53_STECR</name>
<sequence length="79" mass="8670">MQLRSGANQRCEQNIEPPGALRACGSSLVAFGFDHCKLGRRPLTRPHSISQKRRRVGDIDLAQAQTRIELSTLDPGAQS</sequence>
<dbReference type="Proteomes" id="UP000298663">
    <property type="component" value="Unassembled WGS sequence"/>
</dbReference>
<reference evidence="2 3" key="2">
    <citation type="journal article" date="2019" name="G3 (Bethesda)">
        <title>Hybrid Assembly of the Genome of the Entomopathogenic Nematode Steinernema carpocapsae Identifies the X-Chromosome.</title>
        <authorList>
            <person name="Serra L."/>
            <person name="Macchietto M."/>
            <person name="Macias-Munoz A."/>
            <person name="McGill C.J."/>
            <person name="Rodriguez I.M."/>
            <person name="Rodriguez B."/>
            <person name="Murad R."/>
            <person name="Mortazavi A."/>
        </authorList>
    </citation>
    <scope>NUCLEOTIDE SEQUENCE [LARGE SCALE GENOMIC DNA]</scope>
    <source>
        <strain evidence="2 3">ALL</strain>
    </source>
</reference>
<reference evidence="2 3" key="1">
    <citation type="journal article" date="2015" name="Genome Biol.">
        <title>Comparative genomics of Steinernema reveals deeply conserved gene regulatory networks.</title>
        <authorList>
            <person name="Dillman A.R."/>
            <person name="Macchietto M."/>
            <person name="Porter C.F."/>
            <person name="Rogers A."/>
            <person name="Williams B."/>
            <person name="Antoshechkin I."/>
            <person name="Lee M.M."/>
            <person name="Goodwin Z."/>
            <person name="Lu X."/>
            <person name="Lewis E.E."/>
            <person name="Goodrich-Blair H."/>
            <person name="Stock S.P."/>
            <person name="Adams B.J."/>
            <person name="Sternberg P.W."/>
            <person name="Mortazavi A."/>
        </authorList>
    </citation>
    <scope>NUCLEOTIDE SEQUENCE [LARGE SCALE GENOMIC DNA]</scope>
    <source>
        <strain evidence="2 3">ALL</strain>
    </source>
</reference>
<evidence type="ECO:0000313" key="3">
    <source>
        <dbReference type="Proteomes" id="UP000298663"/>
    </source>
</evidence>
<evidence type="ECO:0000313" key="2">
    <source>
        <dbReference type="EMBL" id="TKR86437.1"/>
    </source>
</evidence>
<accession>A0A4U5NS53</accession>
<proteinExistence type="predicted"/>
<keyword evidence="3" id="KW-1185">Reference proteome</keyword>
<dbReference type="EMBL" id="AZBU02000003">
    <property type="protein sequence ID" value="TKR86437.1"/>
    <property type="molecule type" value="Genomic_DNA"/>
</dbReference>
<dbReference type="AlphaFoldDB" id="A0A4U5NS53"/>
<organism evidence="2 3">
    <name type="scientific">Steinernema carpocapsae</name>
    <name type="common">Entomopathogenic nematode</name>
    <dbReference type="NCBI Taxonomy" id="34508"/>
    <lineage>
        <taxon>Eukaryota</taxon>
        <taxon>Metazoa</taxon>
        <taxon>Ecdysozoa</taxon>
        <taxon>Nematoda</taxon>
        <taxon>Chromadorea</taxon>
        <taxon>Rhabditida</taxon>
        <taxon>Tylenchina</taxon>
        <taxon>Panagrolaimomorpha</taxon>
        <taxon>Strongyloidoidea</taxon>
        <taxon>Steinernematidae</taxon>
        <taxon>Steinernema</taxon>
    </lineage>
</organism>
<comment type="caution">
    <text evidence="2">The sequence shown here is derived from an EMBL/GenBank/DDBJ whole genome shotgun (WGS) entry which is preliminary data.</text>
</comment>
<gene>
    <name evidence="2" type="ORF">L596_011030</name>
</gene>
<evidence type="ECO:0000256" key="1">
    <source>
        <dbReference type="SAM" id="MobiDB-lite"/>
    </source>
</evidence>